<dbReference type="PANTHER" id="PTHR21198">
    <property type="entry name" value="GLUTAMATE RACEMASE"/>
    <property type="match status" value="1"/>
</dbReference>
<dbReference type="HAMAP" id="MF_00258">
    <property type="entry name" value="Glu_racemase"/>
    <property type="match status" value="1"/>
</dbReference>
<dbReference type="GO" id="GO:0008360">
    <property type="term" value="P:regulation of cell shape"/>
    <property type="evidence" value="ECO:0007669"/>
    <property type="project" value="UniProtKB-KW"/>
</dbReference>
<evidence type="ECO:0000256" key="4">
    <source>
        <dbReference type="ARBA" id="ARBA00022984"/>
    </source>
</evidence>
<feature type="binding site" evidence="7">
    <location>
        <begin position="76"/>
        <end position="77"/>
    </location>
    <ligand>
        <name>substrate</name>
    </ligand>
</feature>
<feature type="active site" description="Proton donor/acceptor" evidence="7">
    <location>
        <position position="197"/>
    </location>
</feature>
<dbReference type="PANTHER" id="PTHR21198:SF2">
    <property type="entry name" value="GLUTAMATE RACEMASE"/>
    <property type="match status" value="1"/>
</dbReference>
<proteinExistence type="inferred from homology"/>
<dbReference type="Pfam" id="PF01177">
    <property type="entry name" value="Asp_Glu_race"/>
    <property type="match status" value="1"/>
</dbReference>
<evidence type="ECO:0000313" key="8">
    <source>
        <dbReference type="EMBL" id="EEK16082.1"/>
    </source>
</evidence>
<sequence length="281" mass="31554">MQQIEGPIGVFDSGYGGLTILRKLREQLPQYDFVYLGDNARSPYGSRSMHVVYQFTREAVEKLFDLGCPLVILACNTASAKALRQIQQEDLPKLDGGSMRRRVLGIIRPTVECIDTLTGTKHVGILATEGTVSSESYVAEIHKLYPDMTVVQEACPLWVPIVETGESDSPGTDFFVRKHLERLLAQDEKIDTIILGCTHYPILMPKIQRLLTPSIKVVAQGELVAKSLEEYLVRHPEMEAQLTRGGTTRYYTTEQTERFSRTASIFFDTPIAVEHLSLSQY</sequence>
<keyword evidence="5 7" id="KW-0413">Isomerase</keyword>
<evidence type="ECO:0000256" key="7">
    <source>
        <dbReference type="HAMAP-Rule" id="MF_00258"/>
    </source>
</evidence>
<dbReference type="SUPFAM" id="SSF53681">
    <property type="entry name" value="Aspartate/glutamate racemase"/>
    <property type="match status" value="2"/>
</dbReference>
<comment type="caution">
    <text evidence="8">The sequence shown here is derived from an EMBL/GenBank/DDBJ whole genome shotgun (WGS) entry which is preliminary data.</text>
</comment>
<dbReference type="InterPro" id="IPR015942">
    <property type="entry name" value="Asp/Glu/hydantoin_racemase"/>
</dbReference>
<keyword evidence="9" id="KW-1185">Reference proteome</keyword>
<dbReference type="Gene3D" id="3.40.50.1860">
    <property type="match status" value="2"/>
</dbReference>
<dbReference type="EMBL" id="ACLR01000214">
    <property type="protein sequence ID" value="EEK16082.1"/>
    <property type="molecule type" value="Genomic_DNA"/>
</dbReference>
<dbReference type="EC" id="5.1.1.3" evidence="2 7"/>
<dbReference type="AlphaFoldDB" id="C2MDT2"/>
<dbReference type="InterPro" id="IPR018187">
    <property type="entry name" value="Asp/Glu_racemase_AS_1"/>
</dbReference>
<dbReference type="eggNOG" id="COG0796">
    <property type="taxonomic scope" value="Bacteria"/>
</dbReference>
<dbReference type="NCBIfam" id="TIGR00067">
    <property type="entry name" value="glut_race"/>
    <property type="match status" value="1"/>
</dbReference>
<evidence type="ECO:0000256" key="2">
    <source>
        <dbReference type="ARBA" id="ARBA00013090"/>
    </source>
</evidence>
<dbReference type="FunFam" id="3.40.50.1860:FF:000001">
    <property type="entry name" value="Glutamate racemase"/>
    <property type="match status" value="1"/>
</dbReference>
<accession>C2MDT2</accession>
<keyword evidence="6 7" id="KW-0961">Cell wall biogenesis/degradation</keyword>
<gene>
    <name evidence="7 8" type="primary">murI</name>
    <name evidence="8" type="ORF">PORUE0001_1364</name>
</gene>
<dbReference type="RefSeq" id="WP_007366000.1">
    <property type="nucleotide sequence ID" value="NZ_ACLR01000214.1"/>
</dbReference>
<feature type="binding site" evidence="7">
    <location>
        <begin position="12"/>
        <end position="13"/>
    </location>
    <ligand>
        <name>substrate</name>
    </ligand>
</feature>
<dbReference type="PROSITE" id="PS00923">
    <property type="entry name" value="ASP_GLU_RACEMASE_1"/>
    <property type="match status" value="1"/>
</dbReference>
<dbReference type="GO" id="GO:0071555">
    <property type="term" value="P:cell wall organization"/>
    <property type="evidence" value="ECO:0007669"/>
    <property type="project" value="UniProtKB-KW"/>
</dbReference>
<dbReference type="STRING" id="596327.PORUE0001_1364"/>
<dbReference type="GO" id="GO:0008881">
    <property type="term" value="F:glutamate racemase activity"/>
    <property type="evidence" value="ECO:0007669"/>
    <property type="project" value="UniProtKB-UniRule"/>
</dbReference>
<evidence type="ECO:0000256" key="3">
    <source>
        <dbReference type="ARBA" id="ARBA00022960"/>
    </source>
</evidence>
<dbReference type="GO" id="GO:0009252">
    <property type="term" value="P:peptidoglycan biosynthetic process"/>
    <property type="evidence" value="ECO:0007669"/>
    <property type="project" value="UniProtKB-UniRule"/>
</dbReference>
<dbReference type="UniPathway" id="UPA00219"/>
<feature type="active site" description="Proton donor/acceptor" evidence="7">
    <location>
        <position position="75"/>
    </location>
</feature>
<dbReference type="InterPro" id="IPR001920">
    <property type="entry name" value="Asp/Glu_race"/>
</dbReference>
<dbReference type="PROSITE" id="PS00924">
    <property type="entry name" value="ASP_GLU_RACEMASE_2"/>
    <property type="match status" value="1"/>
</dbReference>
<comment type="pathway">
    <text evidence="7">Cell wall biogenesis; peptidoglycan biosynthesis.</text>
</comment>
<reference evidence="8 9" key="1">
    <citation type="submission" date="2009-04" db="EMBL/GenBank/DDBJ databases">
        <authorList>
            <person name="Sebastian Y."/>
            <person name="Madupu R."/>
            <person name="Durkin A.S."/>
            <person name="Torralba M."/>
            <person name="Methe B."/>
            <person name="Sutton G.G."/>
            <person name="Strausberg R.L."/>
            <person name="Nelson K.E."/>
        </authorList>
    </citation>
    <scope>NUCLEOTIDE SEQUENCE [LARGE SCALE GENOMIC DNA]</scope>
    <source>
        <strain evidence="8 9">60-3</strain>
    </source>
</reference>
<name>C2MDT2_9PORP</name>
<dbReference type="OrthoDB" id="9801055at2"/>
<dbReference type="Proteomes" id="UP000003303">
    <property type="component" value="Unassembled WGS sequence"/>
</dbReference>
<comment type="function">
    <text evidence="7">Provides the (R)-glutamate required for cell wall biosynthesis.</text>
</comment>
<evidence type="ECO:0000256" key="6">
    <source>
        <dbReference type="ARBA" id="ARBA00023316"/>
    </source>
</evidence>
<evidence type="ECO:0000256" key="5">
    <source>
        <dbReference type="ARBA" id="ARBA00023235"/>
    </source>
</evidence>
<feature type="binding site" evidence="7">
    <location>
        <begin position="198"/>
        <end position="199"/>
    </location>
    <ligand>
        <name>substrate</name>
    </ligand>
</feature>
<evidence type="ECO:0000256" key="1">
    <source>
        <dbReference type="ARBA" id="ARBA00001602"/>
    </source>
</evidence>
<evidence type="ECO:0000313" key="9">
    <source>
        <dbReference type="Proteomes" id="UP000003303"/>
    </source>
</evidence>
<keyword evidence="4 7" id="KW-0573">Peptidoglycan synthesis</keyword>
<comment type="similarity">
    <text evidence="7">Belongs to the aspartate/glutamate racemases family.</text>
</comment>
<dbReference type="InterPro" id="IPR004391">
    <property type="entry name" value="Glu_race"/>
</dbReference>
<comment type="catalytic activity">
    <reaction evidence="1 7">
        <text>L-glutamate = D-glutamate</text>
        <dbReference type="Rhea" id="RHEA:12813"/>
        <dbReference type="ChEBI" id="CHEBI:29985"/>
        <dbReference type="ChEBI" id="CHEBI:29986"/>
        <dbReference type="EC" id="5.1.1.3"/>
    </reaction>
</comment>
<feature type="binding site" evidence="7">
    <location>
        <begin position="44"/>
        <end position="45"/>
    </location>
    <ligand>
        <name>substrate</name>
    </ligand>
</feature>
<dbReference type="InterPro" id="IPR033134">
    <property type="entry name" value="Asp/Glu_racemase_AS_2"/>
</dbReference>
<protein>
    <recommendedName>
        <fullName evidence="2 7">Glutamate racemase</fullName>
        <ecNumber evidence="2 7">5.1.1.3</ecNumber>
    </recommendedName>
</protein>
<keyword evidence="3 7" id="KW-0133">Cell shape</keyword>
<organism evidence="8 9">
    <name type="scientific">Porphyromonas uenonis 60-3</name>
    <dbReference type="NCBI Taxonomy" id="596327"/>
    <lineage>
        <taxon>Bacteria</taxon>
        <taxon>Pseudomonadati</taxon>
        <taxon>Bacteroidota</taxon>
        <taxon>Bacteroidia</taxon>
        <taxon>Bacteroidales</taxon>
        <taxon>Porphyromonadaceae</taxon>
        <taxon>Porphyromonas</taxon>
    </lineage>
</organism>